<sequence length="290" mass="32293">MIKLLAMDMDGTLLNNHREISWENLKALRYARSKGVTLAIASGRAFFDIESKMKEVDMETHLIGTNGATIHSADGKLLGADFLNRGEALQIINELVEQNYYIGAYSEHHIYVPEQGTEWLRAELKSLNIHEDRSVGFQGATRDDFYRFVEDWSIFEKRSNEFSKIIVFSYDDEKLQKARSVYEAKRQYNIVSSGTGNFEIMPPNVSKGNALDHLANYLGIPISQVMAIGDNYNDLSMFEVAGVSVAMGNADDAIKAVCDRVTTNCEDDGVAHAIYEELGYPDGAKGAGNP</sequence>
<dbReference type="PATRIC" id="fig|1395513.3.peg.2272"/>
<dbReference type="PANTHER" id="PTHR10000:SF55">
    <property type="entry name" value="5-AMINO-6-(5-PHOSPHO-D-RIBITYLAMINO)URACIL PHOSPHATASE YCSE"/>
    <property type="match status" value="1"/>
</dbReference>
<dbReference type="InterPro" id="IPR036412">
    <property type="entry name" value="HAD-like_sf"/>
</dbReference>
<dbReference type="SUPFAM" id="SSF56784">
    <property type="entry name" value="HAD-like"/>
    <property type="match status" value="1"/>
</dbReference>
<dbReference type="PROSITE" id="PS01228">
    <property type="entry name" value="COF_1"/>
    <property type="match status" value="1"/>
</dbReference>
<dbReference type="GO" id="GO:0005829">
    <property type="term" value="C:cytosol"/>
    <property type="evidence" value="ECO:0007669"/>
    <property type="project" value="TreeGrafter"/>
</dbReference>
<dbReference type="PANTHER" id="PTHR10000">
    <property type="entry name" value="PHOSPHOSERINE PHOSPHATASE"/>
    <property type="match status" value="1"/>
</dbReference>
<dbReference type="InterPro" id="IPR006379">
    <property type="entry name" value="HAD-SF_hydro_IIB"/>
</dbReference>
<dbReference type="SFLD" id="SFLDG01144">
    <property type="entry name" value="C2.B.4:_PGP_Like"/>
    <property type="match status" value="1"/>
</dbReference>
<dbReference type="SFLD" id="SFLDS00003">
    <property type="entry name" value="Haloacid_Dehalogenase"/>
    <property type="match status" value="1"/>
</dbReference>
<protein>
    <submittedName>
        <fullName evidence="1">Hydrolase Cof</fullName>
    </submittedName>
</protein>
<evidence type="ECO:0000313" key="1">
    <source>
        <dbReference type="EMBL" id="EST11543.1"/>
    </source>
</evidence>
<dbReference type="EMBL" id="AWTC01000010">
    <property type="protein sequence ID" value="EST11543.1"/>
    <property type="molecule type" value="Genomic_DNA"/>
</dbReference>
<dbReference type="STRING" id="1395513.P343_11245"/>
<dbReference type="Gene3D" id="3.40.50.1000">
    <property type="entry name" value="HAD superfamily/HAD-like"/>
    <property type="match status" value="1"/>
</dbReference>
<dbReference type="OrthoDB" id="9806027at2"/>
<dbReference type="Gene3D" id="3.30.1240.10">
    <property type="match status" value="1"/>
</dbReference>
<dbReference type="NCBIfam" id="TIGR00099">
    <property type="entry name" value="Cof-subfamily"/>
    <property type="match status" value="1"/>
</dbReference>
<dbReference type="PROSITE" id="PS01229">
    <property type="entry name" value="COF_2"/>
    <property type="match status" value="1"/>
</dbReference>
<keyword evidence="2" id="KW-1185">Reference proteome</keyword>
<dbReference type="eggNOG" id="COG0561">
    <property type="taxonomic scope" value="Bacteria"/>
</dbReference>
<dbReference type="NCBIfam" id="TIGR01484">
    <property type="entry name" value="HAD-SF-IIB"/>
    <property type="match status" value="1"/>
</dbReference>
<evidence type="ECO:0000313" key="2">
    <source>
        <dbReference type="Proteomes" id="UP000018296"/>
    </source>
</evidence>
<dbReference type="InterPro" id="IPR000150">
    <property type="entry name" value="Cof"/>
</dbReference>
<dbReference type="GO" id="GO:0000287">
    <property type="term" value="F:magnesium ion binding"/>
    <property type="evidence" value="ECO:0007669"/>
    <property type="project" value="TreeGrafter"/>
</dbReference>
<name>V6IW78_9BACL</name>
<keyword evidence="1" id="KW-0378">Hydrolase</keyword>
<dbReference type="RefSeq" id="WP_023510496.1">
    <property type="nucleotide sequence ID" value="NZ_AWTC01000010.1"/>
</dbReference>
<reference evidence="1 2" key="1">
    <citation type="journal article" date="2013" name="Genome Announc.">
        <title>Genome Sequence of Sporolactobacillus laevolacticus DSM442, an Efficient Polymer-Grade D-Lactate Producer from Agricultural Waste Cottonseed as a Nitrogen Source.</title>
        <authorList>
            <person name="Wang H."/>
            <person name="Wang L."/>
            <person name="Ju J."/>
            <person name="Yu B."/>
            <person name="Ma Y."/>
        </authorList>
    </citation>
    <scope>NUCLEOTIDE SEQUENCE [LARGE SCALE GENOMIC DNA]</scope>
    <source>
        <strain evidence="1 2">DSM 442</strain>
    </source>
</reference>
<dbReference type="Proteomes" id="UP000018296">
    <property type="component" value="Unassembled WGS sequence"/>
</dbReference>
<organism evidence="1 2">
    <name type="scientific">Sporolactobacillus laevolacticus DSM 442</name>
    <dbReference type="NCBI Taxonomy" id="1395513"/>
    <lineage>
        <taxon>Bacteria</taxon>
        <taxon>Bacillati</taxon>
        <taxon>Bacillota</taxon>
        <taxon>Bacilli</taxon>
        <taxon>Bacillales</taxon>
        <taxon>Sporolactobacillaceae</taxon>
        <taxon>Sporolactobacillus</taxon>
    </lineage>
</organism>
<dbReference type="Pfam" id="PF08282">
    <property type="entry name" value="Hydrolase_3"/>
    <property type="match status" value="1"/>
</dbReference>
<dbReference type="CDD" id="cd07516">
    <property type="entry name" value="HAD_Pase"/>
    <property type="match status" value="1"/>
</dbReference>
<comment type="caution">
    <text evidence="1">The sequence shown here is derived from an EMBL/GenBank/DDBJ whole genome shotgun (WGS) entry which is preliminary data.</text>
</comment>
<accession>V6IW78</accession>
<dbReference type="AlphaFoldDB" id="V6IW78"/>
<dbReference type="SFLD" id="SFLDG01140">
    <property type="entry name" value="C2.B:_Phosphomannomutase_and_P"/>
    <property type="match status" value="1"/>
</dbReference>
<dbReference type="InterPro" id="IPR023214">
    <property type="entry name" value="HAD_sf"/>
</dbReference>
<dbReference type="GO" id="GO:0016791">
    <property type="term" value="F:phosphatase activity"/>
    <property type="evidence" value="ECO:0007669"/>
    <property type="project" value="TreeGrafter"/>
</dbReference>
<gene>
    <name evidence="1" type="ORF">P343_11245</name>
</gene>
<proteinExistence type="predicted"/>